<evidence type="ECO:0000313" key="2">
    <source>
        <dbReference type="Proteomes" id="UP001168528"/>
    </source>
</evidence>
<dbReference type="RefSeq" id="WP_302042429.1">
    <property type="nucleotide sequence ID" value="NZ_JAUKPO010000073.1"/>
</dbReference>
<comment type="caution">
    <text evidence="1">The sequence shown here is derived from an EMBL/GenBank/DDBJ whole genome shotgun (WGS) entry which is preliminary data.</text>
</comment>
<proteinExistence type="predicted"/>
<gene>
    <name evidence="1" type="ORF">Q0590_35495</name>
</gene>
<name>A0ABT8RKX2_9BACT</name>
<organism evidence="1 2">
    <name type="scientific">Rhodocytophaga aerolata</name>
    <dbReference type="NCBI Taxonomy" id="455078"/>
    <lineage>
        <taxon>Bacteria</taxon>
        <taxon>Pseudomonadati</taxon>
        <taxon>Bacteroidota</taxon>
        <taxon>Cytophagia</taxon>
        <taxon>Cytophagales</taxon>
        <taxon>Rhodocytophagaceae</taxon>
        <taxon>Rhodocytophaga</taxon>
    </lineage>
</organism>
<keyword evidence="2" id="KW-1185">Reference proteome</keyword>
<dbReference type="EMBL" id="JAUKPO010000073">
    <property type="protein sequence ID" value="MDO1451632.1"/>
    <property type="molecule type" value="Genomic_DNA"/>
</dbReference>
<sequence length="144" mass="16356">MMEKDYYVYSAEILLAGTRAFLEEKLPAPPTPGHMIGLLSAPLHVLLPMLQKSEKASPVLEPLLEDYTSLASRELLQEIKIMACHLLSQNLEGQKEQELKRAQAEAGQLIRHYGANALPDNFLYPPLRKHLLPAILIDKLRYKW</sequence>
<protein>
    <submittedName>
        <fullName evidence="1">Uncharacterized protein</fullName>
    </submittedName>
</protein>
<reference evidence="1" key="1">
    <citation type="submission" date="2023-07" db="EMBL/GenBank/DDBJ databases">
        <title>The genome sequence of Rhodocytophaga aerolata KACC 12507.</title>
        <authorList>
            <person name="Zhang X."/>
        </authorList>
    </citation>
    <scope>NUCLEOTIDE SEQUENCE</scope>
    <source>
        <strain evidence="1">KACC 12507</strain>
    </source>
</reference>
<evidence type="ECO:0000313" key="1">
    <source>
        <dbReference type="EMBL" id="MDO1451632.1"/>
    </source>
</evidence>
<accession>A0ABT8RKX2</accession>
<dbReference type="Proteomes" id="UP001168528">
    <property type="component" value="Unassembled WGS sequence"/>
</dbReference>